<evidence type="ECO:0000259" key="1">
    <source>
        <dbReference type="Pfam" id="PF00112"/>
    </source>
</evidence>
<feature type="domain" description="Peptidase C1A papain C-terminal" evidence="1">
    <location>
        <begin position="3"/>
        <end position="51"/>
    </location>
</feature>
<dbReference type="Gene3D" id="3.90.70.10">
    <property type="entry name" value="Cysteine proteinases"/>
    <property type="match status" value="1"/>
</dbReference>
<sequence>MMKVHKDLFMYQRGVYATSGLTREEPVSHSVRILGWGEEDTGYGQPTKYWVSIVLYEHKKLQEAVRQRSAVFV</sequence>
<dbReference type="InterPro" id="IPR000668">
    <property type="entry name" value="Peptidase_C1A_C"/>
</dbReference>
<reference evidence="2 3" key="1">
    <citation type="submission" date="2019-05" db="EMBL/GenBank/DDBJ databases">
        <title>Another draft genome of Portunus trituberculatus and its Hox gene families provides insights of decapod evolution.</title>
        <authorList>
            <person name="Jeong J.-H."/>
            <person name="Song I."/>
            <person name="Kim S."/>
            <person name="Choi T."/>
            <person name="Kim D."/>
            <person name="Ryu S."/>
            <person name="Kim W."/>
        </authorList>
    </citation>
    <scope>NUCLEOTIDE SEQUENCE [LARGE SCALE GENOMIC DNA]</scope>
    <source>
        <tissue evidence="2">Muscle</tissue>
    </source>
</reference>
<dbReference type="Pfam" id="PF00112">
    <property type="entry name" value="Peptidase_C1"/>
    <property type="match status" value="1"/>
</dbReference>
<dbReference type="SUPFAM" id="SSF54001">
    <property type="entry name" value="Cysteine proteinases"/>
    <property type="match status" value="1"/>
</dbReference>
<protein>
    <submittedName>
        <fullName evidence="2">Tubulointerstitial nephritis antigen-like</fullName>
    </submittedName>
</protein>
<dbReference type="InterPro" id="IPR038765">
    <property type="entry name" value="Papain-like_cys_pep_sf"/>
</dbReference>
<dbReference type="GO" id="GO:0008234">
    <property type="term" value="F:cysteine-type peptidase activity"/>
    <property type="evidence" value="ECO:0007669"/>
    <property type="project" value="InterPro"/>
</dbReference>
<organism evidence="2 3">
    <name type="scientific">Portunus trituberculatus</name>
    <name type="common">Swimming crab</name>
    <name type="synonym">Neptunus trituberculatus</name>
    <dbReference type="NCBI Taxonomy" id="210409"/>
    <lineage>
        <taxon>Eukaryota</taxon>
        <taxon>Metazoa</taxon>
        <taxon>Ecdysozoa</taxon>
        <taxon>Arthropoda</taxon>
        <taxon>Crustacea</taxon>
        <taxon>Multicrustacea</taxon>
        <taxon>Malacostraca</taxon>
        <taxon>Eumalacostraca</taxon>
        <taxon>Eucarida</taxon>
        <taxon>Decapoda</taxon>
        <taxon>Pleocyemata</taxon>
        <taxon>Brachyura</taxon>
        <taxon>Eubrachyura</taxon>
        <taxon>Portunoidea</taxon>
        <taxon>Portunidae</taxon>
        <taxon>Portuninae</taxon>
        <taxon>Portunus</taxon>
    </lineage>
</organism>
<gene>
    <name evidence="2" type="primary">Tinagl1</name>
    <name evidence="2" type="ORF">E2C01_101502</name>
</gene>
<keyword evidence="3" id="KW-1185">Reference proteome</keyword>
<evidence type="ECO:0000313" key="2">
    <source>
        <dbReference type="EMBL" id="MPD05742.1"/>
    </source>
</evidence>
<evidence type="ECO:0000313" key="3">
    <source>
        <dbReference type="Proteomes" id="UP000324222"/>
    </source>
</evidence>
<dbReference type="Proteomes" id="UP000324222">
    <property type="component" value="Unassembled WGS sequence"/>
</dbReference>
<proteinExistence type="predicted"/>
<dbReference type="PROSITE" id="PS00639">
    <property type="entry name" value="THIOL_PROTEASE_HIS"/>
    <property type="match status" value="1"/>
</dbReference>
<accession>A0A5B7K5V3</accession>
<dbReference type="InterPro" id="IPR025660">
    <property type="entry name" value="Pept_his_AS"/>
</dbReference>
<dbReference type="EMBL" id="VSRR010147515">
    <property type="protein sequence ID" value="MPD05742.1"/>
    <property type="molecule type" value="Genomic_DNA"/>
</dbReference>
<dbReference type="OrthoDB" id="3789175at2759"/>
<name>A0A5B7K5V3_PORTR</name>
<dbReference type="GO" id="GO:0006508">
    <property type="term" value="P:proteolysis"/>
    <property type="evidence" value="ECO:0007669"/>
    <property type="project" value="InterPro"/>
</dbReference>
<dbReference type="AlphaFoldDB" id="A0A5B7K5V3"/>
<comment type="caution">
    <text evidence="2">The sequence shown here is derived from an EMBL/GenBank/DDBJ whole genome shotgun (WGS) entry which is preliminary data.</text>
</comment>